<dbReference type="InterPro" id="IPR013120">
    <property type="entry name" value="FAR_NAD-bd"/>
</dbReference>
<dbReference type="SUPFAM" id="SSF51735">
    <property type="entry name" value="NAD(P)-binding Rossmann-fold domains"/>
    <property type="match status" value="3"/>
</dbReference>
<organism evidence="15 16">
    <name type="scientific">Sarocladium strictum</name>
    <name type="common">Black bundle disease fungus</name>
    <name type="synonym">Acremonium strictum</name>
    <dbReference type="NCBI Taxonomy" id="5046"/>
    <lineage>
        <taxon>Eukaryota</taxon>
        <taxon>Fungi</taxon>
        <taxon>Dikarya</taxon>
        <taxon>Ascomycota</taxon>
        <taxon>Pezizomycotina</taxon>
        <taxon>Sordariomycetes</taxon>
        <taxon>Hypocreomycetidae</taxon>
        <taxon>Hypocreales</taxon>
        <taxon>Sarocladiaceae</taxon>
        <taxon>Sarocladium</taxon>
    </lineage>
</organism>
<name>A0AA39GB01_SARSR</name>
<accession>A0AA39GB01</accession>
<dbReference type="SMART" id="SM00825">
    <property type="entry name" value="PKS_KS"/>
    <property type="match status" value="1"/>
</dbReference>
<dbReference type="InterPro" id="IPR020845">
    <property type="entry name" value="AMP-binding_CS"/>
</dbReference>
<dbReference type="InterPro" id="IPR020841">
    <property type="entry name" value="PKS_Beta-ketoAc_synthase_dom"/>
</dbReference>
<dbReference type="InterPro" id="IPR029063">
    <property type="entry name" value="SAM-dependent_MTases_sf"/>
</dbReference>
<dbReference type="InterPro" id="IPR050091">
    <property type="entry name" value="PKS_NRPS_Biosynth_Enz"/>
</dbReference>
<dbReference type="InterPro" id="IPR049551">
    <property type="entry name" value="PKS_DH_C"/>
</dbReference>
<dbReference type="Gene3D" id="1.10.1200.10">
    <property type="entry name" value="ACP-like"/>
    <property type="match status" value="2"/>
</dbReference>
<dbReference type="PROSITE" id="PS52019">
    <property type="entry name" value="PKS_MFAS_DH"/>
    <property type="match status" value="1"/>
</dbReference>
<dbReference type="Gene3D" id="3.40.47.10">
    <property type="match status" value="1"/>
</dbReference>
<dbReference type="Gene3D" id="3.40.50.720">
    <property type="entry name" value="NAD(P)-binding Rossmann-like Domain"/>
    <property type="match status" value="3"/>
</dbReference>
<dbReference type="InterPro" id="IPR014030">
    <property type="entry name" value="Ketoacyl_synth_N"/>
</dbReference>
<dbReference type="Pfam" id="PF00698">
    <property type="entry name" value="Acyl_transf_1"/>
    <property type="match status" value="1"/>
</dbReference>
<dbReference type="CDD" id="cd00833">
    <property type="entry name" value="PKS"/>
    <property type="match status" value="1"/>
</dbReference>
<evidence type="ECO:0000256" key="9">
    <source>
        <dbReference type="ARBA" id="ARBA00029443"/>
    </source>
</evidence>
<dbReference type="SUPFAM" id="SSF52151">
    <property type="entry name" value="FabD/lysophospholipase-like"/>
    <property type="match status" value="1"/>
</dbReference>
<dbReference type="Pfam" id="PF07993">
    <property type="entry name" value="NAD_binding_4"/>
    <property type="match status" value="1"/>
</dbReference>
<dbReference type="Gene3D" id="3.30.70.3290">
    <property type="match status" value="1"/>
</dbReference>
<dbReference type="InterPro" id="IPR000873">
    <property type="entry name" value="AMP-dep_synth/lig_dom"/>
</dbReference>
<evidence type="ECO:0000256" key="10">
    <source>
        <dbReference type="PROSITE-ProRule" id="PRU01363"/>
    </source>
</evidence>
<dbReference type="GO" id="GO:0016491">
    <property type="term" value="F:oxidoreductase activity"/>
    <property type="evidence" value="ECO:0007669"/>
    <property type="project" value="UniProtKB-KW"/>
</dbReference>
<dbReference type="Pfam" id="PF14765">
    <property type="entry name" value="PS-DH"/>
    <property type="match status" value="1"/>
</dbReference>
<dbReference type="CDD" id="cd05930">
    <property type="entry name" value="A_NRPS"/>
    <property type="match status" value="1"/>
</dbReference>
<keyword evidence="8" id="KW-0511">Multifunctional enzyme</keyword>
<dbReference type="InterPro" id="IPR042104">
    <property type="entry name" value="PKS_dehydratase_sf"/>
</dbReference>
<feature type="region of interest" description="Disordered" evidence="11">
    <location>
        <begin position="2518"/>
        <end position="2597"/>
    </location>
</feature>
<dbReference type="InterPro" id="IPR057326">
    <property type="entry name" value="KR_dom"/>
</dbReference>
<dbReference type="Proteomes" id="UP001175261">
    <property type="component" value="Unassembled WGS sequence"/>
</dbReference>
<dbReference type="Gene3D" id="3.30.300.30">
    <property type="match status" value="1"/>
</dbReference>
<feature type="compositionally biased region" description="Polar residues" evidence="11">
    <location>
        <begin position="2547"/>
        <end position="2557"/>
    </location>
</feature>
<evidence type="ECO:0000256" key="3">
    <source>
        <dbReference type="ARBA" id="ARBA00022598"/>
    </source>
</evidence>
<dbReference type="InterPro" id="IPR001227">
    <property type="entry name" value="Ac_transferase_dom_sf"/>
</dbReference>
<feature type="active site" description="Proton donor; for dehydratase activity" evidence="10">
    <location>
        <position position="1155"/>
    </location>
</feature>
<dbReference type="Gene3D" id="3.40.366.10">
    <property type="entry name" value="Malonyl-Coenzyme A Acyl Carrier Protein, domain 2"/>
    <property type="match status" value="1"/>
</dbReference>
<feature type="active site" description="Proton acceptor; for dehydratase activity" evidence="10">
    <location>
        <position position="976"/>
    </location>
</feature>
<dbReference type="PANTHER" id="PTHR43775">
    <property type="entry name" value="FATTY ACID SYNTHASE"/>
    <property type="match status" value="1"/>
</dbReference>
<dbReference type="InterPro" id="IPR045851">
    <property type="entry name" value="AMP-bd_C_sf"/>
</dbReference>
<dbReference type="FunFam" id="3.40.47.10:FF:000019">
    <property type="entry name" value="Polyketide synthase type I"/>
    <property type="match status" value="1"/>
</dbReference>
<dbReference type="InterPro" id="IPR049552">
    <property type="entry name" value="PKS_DH_N"/>
</dbReference>
<sequence length="4074" mass="443939">MAAPEQQEPIAVIGMACRFPGGSSSPSKLWDLIRNPRDLSERVPPSRFDSTAYFHPNGSYHGATDSRDAYFLEEDVALFDNAFFNIQPAEAEAIDPQQRLLMETVYDSVCAGGQTIQGLRGSNTAVYVGMMCDDWAQLINRDWEATQTYAATGESRAIISNRVSYFFDWHGPSMTIDTACSSSLVAVHQAVTALRSGECPVAVAAGANLILGPGMWIAESKLHMLSPTGSSKMWDASADGYARGEGIAAVVLKKLSDAIRDGDPIDCVIRGTGVNQDGRTPGLTMPNNAAQAELIRDTYLRSGLDICDPKDRPQFFHAHGTGTQAGDPQEAQAISSSFFADGTKSSNKLLVGSIKTVIGYVQGSAGLASLISTALALQHAMIPPNLHFANLSPRVAPFYDNLEIPTSARPWPEPVAGQPRRASVNSFGFGGTNAHAILESYEPAEAVRHDEDSAAVPGFTPLTVSAATSAALRVMLSDLKAYLEGNPDTNIRDLAYTLQARRSTLAYRTSIICGNVDEAISRIDGLLSDDAAGSENGLTTRRLDVPAPRILGVFTGQGAQWPRMGARLIEQSSYAAGRVAELDRALANLPEGDRPNWSLPDELLAEPKVSRLSEAAISQPACTAVQIVLVDLLRAANVELSGVVGHSSGEIGAAYAAGFLSATDALYIAYYRGLHAHLAGSQGGDTRGAMMAVGTDYEDALDLCELDDFDGRLQVAARNSSNSVTLSGDEDAVDEAEAIFKDENKFARRLRVDTAYHSQHMKPCAVPYLEALARSNITVLQGNGTPWFSSVVEGQTMTKERIQKSQYWVDNMQNTVLFAPAVEAALAEAGPFDMAIEFGPHPALKGPCLDTVQGTTGKKIPYTGLLGRNKDDVDELASALGYIWTHLGAAAVDFDGFEKQMSGIEHAKRFVADLPTYPFEHVRPFYALTRHSGGCRNAHAPPHPLLGRRNVETETDSEVSWRQLLRTSEISWLQGHQLQGQAVFPAMGYVAAAIEAAAAVAGPDRQIGLFTLDDVVIGRALTFGDDDDAGVESKVTMYIDGFTDHELRGRITCHSGLPLDGATPLTLNFSANVTVAFHEPEPDTLPPSRTSGFNLVHADAERLYSQFTSLGYNYNTPFTGVREIHRKMDFATGEVVDESGDDWEDQLLIHPGFLDSALQTGFAAYCHPHDQRLWALHIPTSIRSVVVNPYFLSRGDAGRNRRFQYQATTRTTPDVPMVVDVDLFAGGEDQAHPFVQFDSVGVKPFAAATARDDACVFSRPEYQPIEPNAATIMEEDEEALLAEKSAALSAAERMGFFYLRNLHEAITPSEKAAALPHYQLLLERIARLVSIVSEGAHPTVPSDAVNDSMAFIRSLIARNHSSVFVKLLEIVGRHLEDEIRSGGSMLEHLSQNGLLDRFYEELTGQGTSQGRVLVQLAYRYPRMNILEIGAGSGAATAGVLSALDDAFETYTYTDVSDKLFERAQDRLQKYSARMVFSKYDMERPPAEQGYAEGTYDVVLAAAALHSSTDLDAMMDNARRLLKPGGYLIVGDVIRNDLLSINAIMGSLPEWWACAIKGDGSRSDGPCLSLDQWDALARRHNFSGIDSHTPVLSDLQYYSVFVCQAVDDRVRSLRDPLETFAPDPPPTRRGQLVVVGGRKAATGKLIDETCKLLGARYESITKVDSLEELNRRGLETGSSVLSLTELDQQFMEHRSPAKLESLKTLWRHGRTILYVTRGARSSNPFSGMLMGLSRVARFEYPNINLQLLDFDAASEPTPAILAEWLVRLELGCQWSRDEEDVNLLWTMEPEVYYTDNGLALIPRILPVREANRRYNTYRRTIREEVDPREETVVLEAAQGGKVFELCTTSPLRVLPAPLTETTRTLRVTHSLLQAVRIPGAGFLGICAGVDTETGENLVALLDSPTESRVRAGWTAHASENIPTALGLGAMAAVFVAQSILEAVPRSGVVLVHEADGILKEALELEAATNGVRVIFTTAVKSAAKATTQSDGLSSETIYVHQKLPVRLVQRLLPRQVLLFVNLAPACASACLLAHCLPPNTPTRAAADFLSAQHQVDPDVVAEEVGQTLQEVLRTVSTRMQRRATSRRESTTTTPVIPLQSVTGLPITHPRLSVVDWSTPSVQVRLRPIDHGAIFRGDATYLLFGLAGDLGQSLCAWMVAHGARHIMIGSRRPRVDERFIESLASQGAAIKCMSVDLTQRESLHACYDTIRAEMPPVAGVVNGALVLADALFDDLEFDSLDRTCQPKVEGSLLLDELFYDAPLDFFILFTSAVCVSGNTGQSAYIMANTFMASLVAQRRDVRGVAASDVALAAMSGLGHFEHSESLSKDHFSRMGYRDSSEQDMHRLFAEAILTGRPENAGRISTQIASGLSPVRRSPTIQAQLREDPRFGHFMLPDASALDRQGGGDGAGGGKTARPRVRLAAVRSRAEARSIVQDAFVKRLKRVLMIPQDETLNVNITFVEQGLDSIMAVEVRTWFLSELEVDLPVLKVLGAGSTVDTLVDEVMGRIPASILDWEKLGDGHGSEVQSTPAVTEASPAEGPVKPPSEADSSISPSTPLSQESDASISTSTSQSLSSLPPVPVKAVEDEKKTMLGPAPESRKRIVDLSSEHVEQMTYGQKRFWFLTHYLDDPTTFNIAFMAKLSGRIRANDLARAVEAVAQRHEALRTRFFWSDDDEKLPMQGILSKPLVRLETAKVASEAEATRELEAMRDYKWDLGDWVSVRLRLLSLSDTEHYMIMGTHHISLDGHSFTVMMADIDRAYSQPGQSIPRLPQASQARAFGAGQLLAYECGEYKSAIESYRHMFPPEDLVRPIELFSFARTQVRPPLDRYETHIAQRVLDHRIVAKLNQLARGRRATSFHAYLAALQSLLLRLLPADTTDKVFIGMADANRLDSNFMGAVGNLLNVLPLRFDRARRQTFGEAITAARDKAYSALENSALPYDLLLDELAVPRSNMWAPIFQVFIDYRLIPIPAEQRTWAGCRVSEETWHTARSGYDVVLEVVEDQKNTSLRVHVQKGIYNANAAELLLSSYINILTQVAKQGDAIDTNMLDKWDGADVRKALDIGRGLYQPSHRMKASLTKGTSNTGRDMCLEWPATVAHRIDQVIAQNPNSIALKDGHGNALAYAAMDLRVESIAHALREQLPTSDEQPVIGVFQMPTTDFICSLLAIHRVGAIYLPLDLRIGTARLRKYVNGAQPRAILTDNETSSLTGEVGVHDTATVINVSDLPAKMEQQQPGSAREEAAAKPDQTAYIIFTSGSTGEAKGIVVTHAGLRANLEGYHREWAIDGLASVMLQQAAFSFDASLLQIYAPLTTGGCLFVVPADARGDPHEVTRLMAEHGVTMTQATPSEYDMWFRSAPENVRRCTSWKAAWFGGERAAPGLLDGFRRACEALPNLRVFTSYGPTECTISSMKGEADVRDPSLAVPVPGRVLPNYAAYIVDEDMQPVPVGVPGEIVLGGAGVGRNEYLGRPDLTAEAFKPDPFVAQLELEGDGGARMYRTGDYGRLDGNGLLAIEGRIAGDTQVKLRGFRIELAEIERVMIQEGAGSLTHAVVTLQSHGDREDFLAAHVVLDGRSRLEGTKVIDSLRARLPLCIPQYMCPSVVVVLDDVPLTAHAKVDRKAVQAMPLPVLLEEEEAVLEEEQHFTPTERRLACLWTRLLPPHAPLTRRSDFFLAGGSSLLLVRLQAAIKVDFGDAPRLSRLMSAPGLASMAALLDSLKPVVNWDHEMALDSLDQVFTQPRRVRRRSNDLHVLVTGATGHLGKRIVARLAGNENISRIVCLVRPAQGRDLATLFSGVVWGEKVHVVPADLPSLPDDAELSEIDTVLHCASDRTFWDGYSAAKPVNVDTVKALVRLCLANGANLHVLSSGAVSEYEADGDITGSDGSLPLPSPDDGYVSSKWVAERYLAKAARLAGLHVTVHRPTQVGGADAHTGPEQDVTETEAAMVQAMLLVTPRLGIQPDFAHLGGWLDIAPIEDVAGVVAASVAAEPEPEVLGSKALHIVNLPGTSRVRTDALALHTRKLLEDPRNEAVRKLPTVSGLHFVGVAKKAGLFGWVLTAQEIVVKDEKGQKIVTRR</sequence>
<dbReference type="SUPFAM" id="SSF52777">
    <property type="entry name" value="CoA-dependent acyltransferases"/>
    <property type="match status" value="2"/>
</dbReference>
<feature type="domain" description="Carrier" evidence="12">
    <location>
        <begin position="3641"/>
        <end position="3717"/>
    </location>
</feature>
<feature type="domain" description="PKS/mFAS DH" evidence="14">
    <location>
        <begin position="943"/>
        <end position="1251"/>
    </location>
</feature>
<dbReference type="SUPFAM" id="SSF53335">
    <property type="entry name" value="S-adenosyl-L-methionine-dependent methyltransferases"/>
    <property type="match status" value="1"/>
</dbReference>
<dbReference type="GO" id="GO:0004315">
    <property type="term" value="F:3-oxoacyl-[acyl-carrier-protein] synthase activity"/>
    <property type="evidence" value="ECO:0007669"/>
    <property type="project" value="InterPro"/>
</dbReference>
<dbReference type="PROSITE" id="PS00606">
    <property type="entry name" value="KS3_1"/>
    <property type="match status" value="1"/>
</dbReference>
<evidence type="ECO:0000259" key="12">
    <source>
        <dbReference type="PROSITE" id="PS50075"/>
    </source>
</evidence>
<dbReference type="SMART" id="SM00826">
    <property type="entry name" value="PKS_DH"/>
    <property type="match status" value="1"/>
</dbReference>
<feature type="domain" description="Ketosynthase family 3 (KS3)" evidence="13">
    <location>
        <begin position="7"/>
        <end position="440"/>
    </location>
</feature>
<evidence type="ECO:0000256" key="2">
    <source>
        <dbReference type="ARBA" id="ARBA00022553"/>
    </source>
</evidence>
<dbReference type="InterPro" id="IPR014043">
    <property type="entry name" value="Acyl_transferase_dom"/>
</dbReference>
<dbReference type="InterPro" id="IPR020806">
    <property type="entry name" value="PKS_PP-bd"/>
</dbReference>
<dbReference type="Pfam" id="PF00550">
    <property type="entry name" value="PP-binding"/>
    <property type="match status" value="1"/>
</dbReference>
<dbReference type="InterPro" id="IPR020807">
    <property type="entry name" value="PKS_DH"/>
</dbReference>
<dbReference type="InterPro" id="IPR023213">
    <property type="entry name" value="CAT-like_dom_sf"/>
</dbReference>
<dbReference type="InterPro" id="IPR018201">
    <property type="entry name" value="Ketoacyl_synth_AS"/>
</dbReference>
<dbReference type="Gene3D" id="3.40.50.150">
    <property type="entry name" value="Vaccinia Virus protein VP39"/>
    <property type="match status" value="1"/>
</dbReference>
<keyword evidence="16" id="KW-1185">Reference proteome</keyword>
<dbReference type="SMART" id="SM00823">
    <property type="entry name" value="PKS_PP"/>
    <property type="match status" value="1"/>
</dbReference>
<dbReference type="GO" id="GO:0004312">
    <property type="term" value="F:fatty acid synthase activity"/>
    <property type="evidence" value="ECO:0007669"/>
    <property type="project" value="TreeGrafter"/>
</dbReference>
<dbReference type="Pfam" id="PF22621">
    <property type="entry name" value="CurL-like_PKS_C"/>
    <property type="match status" value="1"/>
</dbReference>
<comment type="similarity">
    <text evidence="9">In the C-terminal section; belongs to the NRP synthetase family.</text>
</comment>
<dbReference type="InterPro" id="IPR001242">
    <property type="entry name" value="Condensation_dom"/>
</dbReference>
<dbReference type="InterPro" id="IPR013968">
    <property type="entry name" value="PKS_KR"/>
</dbReference>
<dbReference type="PROSITE" id="PS00455">
    <property type="entry name" value="AMP_BINDING"/>
    <property type="match status" value="1"/>
</dbReference>
<dbReference type="CDD" id="cd19532">
    <property type="entry name" value="C_PKS-NRPS"/>
    <property type="match status" value="1"/>
</dbReference>
<dbReference type="InterPro" id="IPR016039">
    <property type="entry name" value="Thiolase-like"/>
</dbReference>
<dbReference type="InterPro" id="IPR042099">
    <property type="entry name" value="ANL_N_sf"/>
</dbReference>
<dbReference type="GO" id="GO:0032259">
    <property type="term" value="P:methylation"/>
    <property type="evidence" value="ECO:0007669"/>
    <property type="project" value="UniProtKB-KW"/>
</dbReference>
<dbReference type="SUPFAM" id="SSF47336">
    <property type="entry name" value="ACP-like"/>
    <property type="match status" value="2"/>
</dbReference>
<evidence type="ECO:0000256" key="5">
    <source>
        <dbReference type="ARBA" id="ARBA00022679"/>
    </source>
</evidence>
<dbReference type="CDD" id="cd02440">
    <property type="entry name" value="AdoMet_MTases"/>
    <property type="match status" value="1"/>
</dbReference>
<feature type="region of interest" description="C-terminal hotdog fold" evidence="10">
    <location>
        <begin position="1095"/>
        <end position="1251"/>
    </location>
</feature>
<dbReference type="InterPro" id="IPR036291">
    <property type="entry name" value="NAD(P)-bd_dom_sf"/>
</dbReference>
<evidence type="ECO:0000256" key="4">
    <source>
        <dbReference type="ARBA" id="ARBA00022603"/>
    </source>
</evidence>
<dbReference type="GO" id="GO:0006633">
    <property type="term" value="P:fatty acid biosynthetic process"/>
    <property type="evidence" value="ECO:0007669"/>
    <property type="project" value="InterPro"/>
</dbReference>
<proteinExistence type="inferred from homology"/>
<dbReference type="SUPFAM" id="SSF55048">
    <property type="entry name" value="Probable ACP-binding domain of malonyl-CoA ACP transacylase"/>
    <property type="match status" value="1"/>
</dbReference>
<dbReference type="Pfam" id="PF00109">
    <property type="entry name" value="ketoacyl-synt"/>
    <property type="match status" value="1"/>
</dbReference>
<dbReference type="Pfam" id="PF00668">
    <property type="entry name" value="Condensation"/>
    <property type="match status" value="1"/>
</dbReference>
<keyword evidence="2" id="KW-0597">Phosphoprotein</keyword>
<evidence type="ECO:0000256" key="8">
    <source>
        <dbReference type="ARBA" id="ARBA00023268"/>
    </source>
</evidence>
<evidence type="ECO:0000313" key="15">
    <source>
        <dbReference type="EMBL" id="KAK0383741.1"/>
    </source>
</evidence>
<keyword evidence="3" id="KW-0436">Ligase</keyword>
<dbReference type="SUPFAM" id="SSF53901">
    <property type="entry name" value="Thiolase-like"/>
    <property type="match status" value="1"/>
</dbReference>
<dbReference type="InterPro" id="IPR009081">
    <property type="entry name" value="PP-bd_ACP"/>
</dbReference>
<dbReference type="InterPro" id="IPR016036">
    <property type="entry name" value="Malonyl_transacylase_ACP-bd"/>
</dbReference>
<keyword evidence="1" id="KW-0596">Phosphopantetheine</keyword>
<dbReference type="GO" id="GO:0016874">
    <property type="term" value="F:ligase activity"/>
    <property type="evidence" value="ECO:0007669"/>
    <property type="project" value="UniProtKB-KW"/>
</dbReference>
<dbReference type="Gene3D" id="3.30.559.10">
    <property type="entry name" value="Chloramphenicol acetyltransferase-like domain"/>
    <property type="match status" value="1"/>
</dbReference>
<dbReference type="InterPro" id="IPR049900">
    <property type="entry name" value="PKS_mFAS_DH"/>
</dbReference>
<dbReference type="PROSITE" id="PS52004">
    <property type="entry name" value="KS3_2"/>
    <property type="match status" value="1"/>
</dbReference>
<keyword evidence="5" id="KW-0808">Transferase</keyword>
<dbReference type="SUPFAM" id="SSF56801">
    <property type="entry name" value="Acetyl-CoA synthetase-like"/>
    <property type="match status" value="1"/>
</dbReference>
<feature type="domain" description="Carrier" evidence="12">
    <location>
        <begin position="2428"/>
        <end position="2507"/>
    </location>
</feature>
<dbReference type="PANTHER" id="PTHR43775:SF20">
    <property type="entry name" value="HYBRID PKS-NRPS SYNTHETASE APDA"/>
    <property type="match status" value="1"/>
</dbReference>
<dbReference type="GO" id="GO:0009403">
    <property type="term" value="P:toxin biosynthetic process"/>
    <property type="evidence" value="ECO:0007669"/>
    <property type="project" value="UniProtKB-ARBA"/>
</dbReference>
<dbReference type="Pfam" id="PF08659">
    <property type="entry name" value="KR"/>
    <property type="match status" value="1"/>
</dbReference>
<comment type="caution">
    <text evidence="15">The sequence shown here is derived from an EMBL/GenBank/DDBJ whole genome shotgun (WGS) entry which is preliminary data.</text>
</comment>
<evidence type="ECO:0000313" key="16">
    <source>
        <dbReference type="Proteomes" id="UP001175261"/>
    </source>
</evidence>
<dbReference type="EMBL" id="JAPDFR010000009">
    <property type="protein sequence ID" value="KAK0383741.1"/>
    <property type="molecule type" value="Genomic_DNA"/>
</dbReference>
<dbReference type="GO" id="GO:0008168">
    <property type="term" value="F:methyltransferase activity"/>
    <property type="evidence" value="ECO:0007669"/>
    <property type="project" value="UniProtKB-KW"/>
</dbReference>
<dbReference type="Pfam" id="PF02801">
    <property type="entry name" value="Ketoacyl-synt_C"/>
    <property type="match status" value="1"/>
</dbReference>
<reference evidence="15" key="1">
    <citation type="submission" date="2022-10" db="EMBL/GenBank/DDBJ databases">
        <title>Determination and structural analysis of whole genome sequence of Sarocladium strictum F4-1.</title>
        <authorList>
            <person name="Hu L."/>
            <person name="Jiang Y."/>
        </authorList>
    </citation>
    <scope>NUCLEOTIDE SEQUENCE</scope>
    <source>
        <strain evidence="15">F4-1</strain>
    </source>
</reference>
<dbReference type="GO" id="GO:0031177">
    <property type="term" value="F:phosphopantetheine binding"/>
    <property type="evidence" value="ECO:0007669"/>
    <property type="project" value="InterPro"/>
</dbReference>
<dbReference type="InterPro" id="IPR016035">
    <property type="entry name" value="Acyl_Trfase/lysoPLipase"/>
</dbReference>
<dbReference type="PROSITE" id="PS50075">
    <property type="entry name" value="CARRIER"/>
    <property type="match status" value="2"/>
</dbReference>
<dbReference type="SMART" id="SM00822">
    <property type="entry name" value="PKS_KR"/>
    <property type="match status" value="1"/>
</dbReference>
<evidence type="ECO:0000256" key="1">
    <source>
        <dbReference type="ARBA" id="ARBA00022450"/>
    </source>
</evidence>
<evidence type="ECO:0000256" key="6">
    <source>
        <dbReference type="ARBA" id="ARBA00022737"/>
    </source>
</evidence>
<dbReference type="InterPro" id="IPR014031">
    <property type="entry name" value="Ketoacyl_synth_C"/>
</dbReference>
<dbReference type="Pfam" id="PF00501">
    <property type="entry name" value="AMP-binding"/>
    <property type="match status" value="1"/>
</dbReference>
<evidence type="ECO:0000256" key="7">
    <source>
        <dbReference type="ARBA" id="ARBA00023002"/>
    </source>
</evidence>
<dbReference type="Gene3D" id="3.30.559.30">
    <property type="entry name" value="Nonribosomal peptide synthetase, condensation domain"/>
    <property type="match status" value="1"/>
</dbReference>
<feature type="compositionally biased region" description="Low complexity" evidence="11">
    <location>
        <begin position="2558"/>
        <end position="2576"/>
    </location>
</feature>
<dbReference type="Gene3D" id="3.40.50.12780">
    <property type="entry name" value="N-terminal domain of ligase-like"/>
    <property type="match status" value="1"/>
</dbReference>
<keyword evidence="7" id="KW-0560">Oxidoreductase</keyword>
<dbReference type="InterPro" id="IPR036736">
    <property type="entry name" value="ACP-like_sf"/>
</dbReference>
<evidence type="ECO:0000259" key="13">
    <source>
        <dbReference type="PROSITE" id="PS52004"/>
    </source>
</evidence>
<gene>
    <name evidence="15" type="ORF">NLU13_9652</name>
</gene>
<dbReference type="Gene3D" id="3.10.129.110">
    <property type="entry name" value="Polyketide synthase dehydratase"/>
    <property type="match status" value="1"/>
</dbReference>
<dbReference type="Pfam" id="PF21089">
    <property type="entry name" value="PKS_DH_N"/>
    <property type="match status" value="1"/>
</dbReference>
<dbReference type="SMART" id="SM00827">
    <property type="entry name" value="PKS_AT"/>
    <property type="match status" value="1"/>
</dbReference>
<dbReference type="InterPro" id="IPR013217">
    <property type="entry name" value="Methyltransf_12"/>
</dbReference>
<keyword evidence="6" id="KW-0677">Repeat</keyword>
<evidence type="ECO:0000256" key="11">
    <source>
        <dbReference type="SAM" id="MobiDB-lite"/>
    </source>
</evidence>
<protein>
    <submittedName>
        <fullName evidence="15">Uncharacterized protein</fullName>
    </submittedName>
</protein>
<evidence type="ECO:0000259" key="14">
    <source>
        <dbReference type="PROSITE" id="PS52019"/>
    </source>
</evidence>
<feature type="region of interest" description="N-terminal hotdog fold" evidence="10">
    <location>
        <begin position="943"/>
        <end position="1080"/>
    </location>
</feature>
<keyword evidence="4" id="KW-0489">Methyltransferase</keyword>
<dbReference type="Pfam" id="PF08242">
    <property type="entry name" value="Methyltransf_12"/>
    <property type="match status" value="1"/>
</dbReference>